<evidence type="ECO:0000256" key="2">
    <source>
        <dbReference type="ARBA" id="ARBA00022448"/>
    </source>
</evidence>
<protein>
    <recommendedName>
        <fullName evidence="8">ATP synthase subunit delta</fullName>
    </recommendedName>
</protein>
<name>A0A382YW79_9ZZZZ</name>
<dbReference type="InterPro" id="IPR020781">
    <property type="entry name" value="ATPase_OSCP/d_CS"/>
</dbReference>
<reference evidence="7" key="1">
    <citation type="submission" date="2018-05" db="EMBL/GenBank/DDBJ databases">
        <authorList>
            <person name="Lanie J.A."/>
            <person name="Ng W.-L."/>
            <person name="Kazmierczak K.M."/>
            <person name="Andrzejewski T.M."/>
            <person name="Davidsen T.M."/>
            <person name="Wayne K.J."/>
            <person name="Tettelin H."/>
            <person name="Glass J.I."/>
            <person name="Rusch D."/>
            <person name="Podicherti R."/>
            <person name="Tsui H.-C.T."/>
            <person name="Winkler M.E."/>
        </authorList>
    </citation>
    <scope>NUCLEOTIDE SEQUENCE</scope>
</reference>
<dbReference type="InterPro" id="IPR000711">
    <property type="entry name" value="ATPase_OSCP/dsu"/>
</dbReference>
<evidence type="ECO:0000256" key="3">
    <source>
        <dbReference type="ARBA" id="ARBA00022781"/>
    </source>
</evidence>
<evidence type="ECO:0000256" key="5">
    <source>
        <dbReference type="ARBA" id="ARBA00023136"/>
    </source>
</evidence>
<evidence type="ECO:0000256" key="4">
    <source>
        <dbReference type="ARBA" id="ARBA00023065"/>
    </source>
</evidence>
<keyword evidence="5" id="KW-0472">Membrane</keyword>
<dbReference type="PROSITE" id="PS00389">
    <property type="entry name" value="ATPASE_DELTA"/>
    <property type="match status" value="1"/>
</dbReference>
<comment type="subcellular location">
    <subcellularLocation>
        <location evidence="1">Membrane</location>
    </subcellularLocation>
</comment>
<keyword evidence="2" id="KW-0813">Transport</keyword>
<dbReference type="GO" id="GO:0016020">
    <property type="term" value="C:membrane"/>
    <property type="evidence" value="ECO:0007669"/>
    <property type="project" value="UniProtKB-SubCell"/>
</dbReference>
<dbReference type="NCBIfam" id="TIGR01145">
    <property type="entry name" value="ATP_synt_delta"/>
    <property type="match status" value="1"/>
</dbReference>
<dbReference type="PRINTS" id="PR00125">
    <property type="entry name" value="ATPASEDELTA"/>
</dbReference>
<evidence type="ECO:0000256" key="1">
    <source>
        <dbReference type="ARBA" id="ARBA00004370"/>
    </source>
</evidence>
<organism evidence="7">
    <name type="scientific">marine metagenome</name>
    <dbReference type="NCBI Taxonomy" id="408172"/>
    <lineage>
        <taxon>unclassified sequences</taxon>
        <taxon>metagenomes</taxon>
        <taxon>ecological metagenomes</taxon>
    </lineage>
</organism>
<dbReference type="SUPFAM" id="SSF47928">
    <property type="entry name" value="N-terminal domain of the delta subunit of the F1F0-ATP synthase"/>
    <property type="match status" value="1"/>
</dbReference>
<sequence length="183" mass="20938">MLENQIGKRYAEALSGNILDTAALEKALENLKAFDEAMKTENQLARFFEHPSIATEKKKNLVQELCSRLAVEDKVSNMLVLLNERSKILYLEKIVEYFEKVVDRRLNRKRVHVISAHPLTNENIDRLKAALNKILGKTILIDTEVDESLIGGIMLRIGDQVADDTIRNRLKILKRTIEKEEVA</sequence>
<evidence type="ECO:0000313" key="7">
    <source>
        <dbReference type="EMBL" id="SVD87443.1"/>
    </source>
</evidence>
<dbReference type="AlphaFoldDB" id="A0A382YW79"/>
<keyword evidence="4" id="KW-0406">Ion transport</keyword>
<dbReference type="GO" id="GO:0046933">
    <property type="term" value="F:proton-transporting ATP synthase activity, rotational mechanism"/>
    <property type="evidence" value="ECO:0007669"/>
    <property type="project" value="InterPro"/>
</dbReference>
<dbReference type="Pfam" id="PF00213">
    <property type="entry name" value="OSCP"/>
    <property type="match status" value="1"/>
</dbReference>
<dbReference type="PANTHER" id="PTHR11910">
    <property type="entry name" value="ATP SYNTHASE DELTA CHAIN"/>
    <property type="match status" value="1"/>
</dbReference>
<keyword evidence="6" id="KW-0066">ATP synthesis</keyword>
<accession>A0A382YW79</accession>
<keyword evidence="3" id="KW-0375">Hydrogen ion transport</keyword>
<dbReference type="EMBL" id="UINC01178987">
    <property type="protein sequence ID" value="SVD87443.1"/>
    <property type="molecule type" value="Genomic_DNA"/>
</dbReference>
<gene>
    <name evidence="7" type="ORF">METZ01_LOCUS440297</name>
</gene>
<dbReference type="Gene3D" id="1.10.520.20">
    <property type="entry name" value="N-terminal domain of the delta subunit of the F1F0-ATP synthase"/>
    <property type="match status" value="1"/>
</dbReference>
<dbReference type="HAMAP" id="MF_01416">
    <property type="entry name" value="ATP_synth_delta_bact"/>
    <property type="match status" value="1"/>
</dbReference>
<dbReference type="InterPro" id="IPR026015">
    <property type="entry name" value="ATP_synth_OSCP/delta_N_sf"/>
</dbReference>
<evidence type="ECO:0000256" key="6">
    <source>
        <dbReference type="ARBA" id="ARBA00023310"/>
    </source>
</evidence>
<proteinExistence type="inferred from homology"/>
<evidence type="ECO:0008006" key="8">
    <source>
        <dbReference type="Google" id="ProtNLM"/>
    </source>
</evidence>